<dbReference type="EMBL" id="PCXU01000018">
    <property type="protein sequence ID" value="PIR43549.1"/>
    <property type="molecule type" value="Genomic_DNA"/>
</dbReference>
<feature type="non-terminal residue" evidence="1">
    <location>
        <position position="1"/>
    </location>
</feature>
<comment type="caution">
    <text evidence="1">The sequence shown here is derived from an EMBL/GenBank/DDBJ whole genome shotgun (WGS) entry which is preliminary data.</text>
</comment>
<evidence type="ECO:0000313" key="2">
    <source>
        <dbReference type="Proteomes" id="UP000230214"/>
    </source>
</evidence>
<reference evidence="1 2" key="1">
    <citation type="submission" date="2017-09" db="EMBL/GenBank/DDBJ databases">
        <title>Depth-based differentiation of microbial function through sediment-hosted aquifers and enrichment of novel symbionts in the deep terrestrial subsurface.</title>
        <authorList>
            <person name="Probst A.J."/>
            <person name="Ladd B."/>
            <person name="Jarett J.K."/>
            <person name="Geller-Mcgrath D.E."/>
            <person name="Sieber C.M."/>
            <person name="Emerson J.B."/>
            <person name="Anantharaman K."/>
            <person name="Thomas B.C."/>
            <person name="Malmstrom R."/>
            <person name="Stieglmeier M."/>
            <person name="Klingl A."/>
            <person name="Woyke T."/>
            <person name="Ryan C.M."/>
            <person name="Banfield J.F."/>
        </authorList>
    </citation>
    <scope>NUCLEOTIDE SEQUENCE [LARGE SCALE GENOMIC DNA]</scope>
    <source>
        <strain evidence="1">CG10_big_fil_rev_8_21_14_0_10_32_10</strain>
    </source>
</reference>
<protein>
    <submittedName>
        <fullName evidence="1">Uncharacterized protein</fullName>
    </submittedName>
</protein>
<dbReference type="Proteomes" id="UP000230214">
    <property type="component" value="Unassembled WGS sequence"/>
</dbReference>
<name>A0A2H0RAJ8_UNCKA</name>
<gene>
    <name evidence="1" type="ORF">COV24_01870</name>
</gene>
<evidence type="ECO:0000313" key="1">
    <source>
        <dbReference type="EMBL" id="PIR43549.1"/>
    </source>
</evidence>
<accession>A0A2H0RAJ8</accession>
<sequence length="108" mass="11651">LNLTTRRVVGMLFDNTFPGGSPAGMGNGDENLAVTCTKNMVIAMHIQEAHANYTGAFNLNTRTWIPVSPGSINTEMSSNVQGPANPASVSNGIIYHNTRYELVVRKTQ</sequence>
<proteinExistence type="predicted"/>
<dbReference type="AlphaFoldDB" id="A0A2H0RAJ8"/>
<organism evidence="1 2">
    <name type="scientific">candidate division WWE3 bacterium CG10_big_fil_rev_8_21_14_0_10_32_10</name>
    <dbReference type="NCBI Taxonomy" id="1975090"/>
    <lineage>
        <taxon>Bacteria</taxon>
        <taxon>Katanobacteria</taxon>
    </lineage>
</organism>